<dbReference type="InterPro" id="IPR000640">
    <property type="entry name" value="EFG_V-like"/>
</dbReference>
<dbReference type="InterPro" id="IPR009000">
    <property type="entry name" value="Transl_B-barrel_sf"/>
</dbReference>
<dbReference type="GO" id="GO:0003924">
    <property type="term" value="F:GTPase activity"/>
    <property type="evidence" value="ECO:0007669"/>
    <property type="project" value="InterPro"/>
</dbReference>
<dbReference type="InterPro" id="IPR027417">
    <property type="entry name" value="P-loop_NTPase"/>
</dbReference>
<evidence type="ECO:0000259" key="1">
    <source>
        <dbReference type="PROSITE" id="PS51722"/>
    </source>
</evidence>
<organism evidence="2 3">
    <name type="scientific">Babesia ovis</name>
    <dbReference type="NCBI Taxonomy" id="5869"/>
    <lineage>
        <taxon>Eukaryota</taxon>
        <taxon>Sar</taxon>
        <taxon>Alveolata</taxon>
        <taxon>Apicomplexa</taxon>
        <taxon>Aconoidasida</taxon>
        <taxon>Piroplasmida</taxon>
        <taxon>Babesiidae</taxon>
        <taxon>Babesia</taxon>
    </lineage>
</organism>
<sequence>MLFHTRRLFTQLKKFAIRPEYAFQRRFFSIRNIAVVAHVDHGKTTLVDSLLRCSGETLAHSRALDSNELEKERGITICSKVTRVEWSGHTFNIVDTPGHADFGGEVERILNIVDCVCLLVDVVEGPKPQTTFVLRKALENPDLRAVVVVNKCDRDCNKTQTDIENELFELFVNCGASDEQLEFPLLFASAKENWVSRSYPIDRSHLSGTSLILESLAEVAPTPTVAPHEHFTLQVSLLDFDEGCTLITGKVNSGSVQKGDTLQVKDPGGKLKGHMVVKEIFVAKREGKVKLDGVARVGDIISIQCHKGIVPEINDTIGSNSSFESLPPVKISEPVMSVVISANTSPLAGTDGKLQTTADIGKRLMHEAKRNLTLRVEATAEKDAYYLKGRGELQIGVLLENMRREGYEMTVSPLSAITITGEDNVEMEALQQLLVLCPSEMAPNVVDLLASRGVEVVSYSDCQGGTEKFTQMEFLGATSQLLGLMISLRDITRGRGDIAVSTVDYRPYQKSNQKFRKNGSLISSCAGVATPFGLEPAMSKGTLFISEGTRVYEGMVIGESGTDKDLYLNVVRTKPVTGMRNKGGEQIIRISYKQLTVEQALAFITHDEQLELTPKRIAIRKKQLSKK</sequence>
<evidence type="ECO:0000313" key="2">
    <source>
        <dbReference type="EMBL" id="GFE53976.1"/>
    </source>
</evidence>
<name>A0A9W5TAU7_BABOV</name>
<dbReference type="GO" id="GO:0005525">
    <property type="term" value="F:GTP binding"/>
    <property type="evidence" value="ECO:0007669"/>
    <property type="project" value="InterPro"/>
</dbReference>
<dbReference type="InterPro" id="IPR035647">
    <property type="entry name" value="EFG_III/V"/>
</dbReference>
<dbReference type="Proteomes" id="UP001057455">
    <property type="component" value="Unassembled WGS sequence"/>
</dbReference>
<dbReference type="Gene3D" id="3.30.70.870">
    <property type="entry name" value="Elongation Factor G (Translational Gtpase), domain 3"/>
    <property type="match status" value="1"/>
</dbReference>
<dbReference type="SUPFAM" id="SSF50447">
    <property type="entry name" value="Translation proteins"/>
    <property type="match status" value="1"/>
</dbReference>
<dbReference type="PANTHER" id="PTHR42908">
    <property type="entry name" value="TRANSLATION ELONGATION FACTOR-RELATED"/>
    <property type="match status" value="1"/>
</dbReference>
<dbReference type="NCBIfam" id="TIGR00231">
    <property type="entry name" value="small_GTP"/>
    <property type="match status" value="1"/>
</dbReference>
<feature type="domain" description="Tr-type G" evidence="1">
    <location>
        <begin position="28"/>
        <end position="224"/>
    </location>
</feature>
<accession>A0A9W5TAU7</accession>
<dbReference type="Gene3D" id="3.40.50.300">
    <property type="entry name" value="P-loop containing nucleotide triphosphate hydrolases"/>
    <property type="match status" value="1"/>
</dbReference>
<dbReference type="InterPro" id="IPR031157">
    <property type="entry name" value="G_TR_CS"/>
</dbReference>
<dbReference type="Pfam" id="PF00009">
    <property type="entry name" value="GTP_EFTU"/>
    <property type="match status" value="1"/>
</dbReference>
<dbReference type="GO" id="GO:0005829">
    <property type="term" value="C:cytosol"/>
    <property type="evidence" value="ECO:0007669"/>
    <property type="project" value="TreeGrafter"/>
</dbReference>
<dbReference type="Gene3D" id="3.30.70.240">
    <property type="match status" value="1"/>
</dbReference>
<evidence type="ECO:0000313" key="3">
    <source>
        <dbReference type="Proteomes" id="UP001057455"/>
    </source>
</evidence>
<dbReference type="AlphaFoldDB" id="A0A9W5TAU7"/>
<dbReference type="PANTHER" id="PTHR42908:SF8">
    <property type="entry name" value="TR-TYPE G DOMAIN-CONTAINING PROTEIN"/>
    <property type="match status" value="1"/>
</dbReference>
<reference evidence="2" key="1">
    <citation type="submission" date="2019-12" db="EMBL/GenBank/DDBJ databases">
        <title>Genome sequence of Babesia ovis.</title>
        <authorList>
            <person name="Yamagishi J."/>
            <person name="Sevinc F."/>
            <person name="Xuan X."/>
        </authorList>
    </citation>
    <scope>NUCLEOTIDE SEQUENCE</scope>
    <source>
        <strain evidence="2">Selcuk</strain>
    </source>
</reference>
<dbReference type="Gene3D" id="2.40.30.10">
    <property type="entry name" value="Translation factors"/>
    <property type="match status" value="1"/>
</dbReference>
<dbReference type="InterPro" id="IPR048876">
    <property type="entry name" value="BipA_C"/>
</dbReference>
<dbReference type="OrthoDB" id="364892at2759"/>
<keyword evidence="3" id="KW-1185">Reference proteome</keyword>
<dbReference type="PRINTS" id="PR00315">
    <property type="entry name" value="ELONGATNFCT"/>
</dbReference>
<dbReference type="InterPro" id="IPR000795">
    <property type="entry name" value="T_Tr_GTP-bd_dom"/>
</dbReference>
<dbReference type="InterPro" id="IPR005225">
    <property type="entry name" value="Small_GTP-bd"/>
</dbReference>
<dbReference type="PROSITE" id="PS00301">
    <property type="entry name" value="G_TR_1"/>
    <property type="match status" value="1"/>
</dbReference>
<comment type="caution">
    <text evidence="2">The sequence shown here is derived from an EMBL/GenBank/DDBJ whole genome shotgun (WGS) entry which is preliminary data.</text>
</comment>
<gene>
    <name evidence="2" type="ORF">BaOVIS_013800</name>
</gene>
<dbReference type="GO" id="GO:1990904">
    <property type="term" value="C:ribonucleoprotein complex"/>
    <property type="evidence" value="ECO:0007669"/>
    <property type="project" value="TreeGrafter"/>
</dbReference>
<dbReference type="Gene3D" id="2.40.50.250">
    <property type="entry name" value="bipa protein"/>
    <property type="match status" value="1"/>
</dbReference>
<dbReference type="Pfam" id="PF00679">
    <property type="entry name" value="EFG_C"/>
    <property type="match status" value="1"/>
</dbReference>
<proteinExistence type="predicted"/>
<dbReference type="PROSITE" id="PS51722">
    <property type="entry name" value="G_TR_2"/>
    <property type="match status" value="1"/>
</dbReference>
<dbReference type="InterPro" id="IPR042116">
    <property type="entry name" value="TypA/BipA_C"/>
</dbReference>
<dbReference type="Pfam" id="PF21018">
    <property type="entry name" value="BipA_C"/>
    <property type="match status" value="1"/>
</dbReference>
<dbReference type="SUPFAM" id="SSF54980">
    <property type="entry name" value="EF-G C-terminal domain-like"/>
    <property type="match status" value="2"/>
</dbReference>
<protein>
    <submittedName>
        <fullName evidence="2">GTP-binding</fullName>
    </submittedName>
</protein>
<dbReference type="SUPFAM" id="SSF52540">
    <property type="entry name" value="P-loop containing nucleoside triphosphate hydrolases"/>
    <property type="match status" value="1"/>
</dbReference>
<dbReference type="EMBL" id="BLIY01000008">
    <property type="protein sequence ID" value="GFE53976.1"/>
    <property type="molecule type" value="Genomic_DNA"/>
</dbReference>